<dbReference type="EMBL" id="JBJUIK010000016">
    <property type="protein sequence ID" value="KAL3500474.1"/>
    <property type="molecule type" value="Genomic_DNA"/>
</dbReference>
<evidence type="ECO:0000313" key="1">
    <source>
        <dbReference type="EMBL" id="KAL3500474.1"/>
    </source>
</evidence>
<proteinExistence type="predicted"/>
<name>A0ABD2XYM9_9GENT</name>
<gene>
    <name evidence="1" type="ORF">ACH5RR_039567</name>
</gene>
<reference evidence="1 2" key="1">
    <citation type="submission" date="2024-11" db="EMBL/GenBank/DDBJ databases">
        <title>A near-complete genome assembly of Cinchona calisaya.</title>
        <authorList>
            <person name="Lian D.C."/>
            <person name="Zhao X.W."/>
            <person name="Wei L."/>
        </authorList>
    </citation>
    <scope>NUCLEOTIDE SEQUENCE [LARGE SCALE GENOMIC DNA]</scope>
    <source>
        <tissue evidence="1">Nenye</tissue>
    </source>
</reference>
<accession>A0ABD2XYM9</accession>
<protein>
    <submittedName>
        <fullName evidence="1">Uncharacterized protein</fullName>
    </submittedName>
</protein>
<dbReference type="AlphaFoldDB" id="A0ABD2XYM9"/>
<dbReference type="Proteomes" id="UP001630127">
    <property type="component" value="Unassembled WGS sequence"/>
</dbReference>
<sequence length="114" mass="12976">MSTITMANDLAKALRTFELSSTKSEGRDQCSEDIAKRKEVCQLSLLRKIPGEKNFNVTVVQRYGYGKGVVCGSAIGWGCVRETKVEGEEYRKQLRFCRVESFEEEESWVRGWAV</sequence>
<evidence type="ECO:0000313" key="2">
    <source>
        <dbReference type="Proteomes" id="UP001630127"/>
    </source>
</evidence>
<organism evidence="1 2">
    <name type="scientific">Cinchona calisaya</name>
    <dbReference type="NCBI Taxonomy" id="153742"/>
    <lineage>
        <taxon>Eukaryota</taxon>
        <taxon>Viridiplantae</taxon>
        <taxon>Streptophyta</taxon>
        <taxon>Embryophyta</taxon>
        <taxon>Tracheophyta</taxon>
        <taxon>Spermatophyta</taxon>
        <taxon>Magnoliopsida</taxon>
        <taxon>eudicotyledons</taxon>
        <taxon>Gunneridae</taxon>
        <taxon>Pentapetalae</taxon>
        <taxon>asterids</taxon>
        <taxon>lamiids</taxon>
        <taxon>Gentianales</taxon>
        <taxon>Rubiaceae</taxon>
        <taxon>Cinchonoideae</taxon>
        <taxon>Cinchoneae</taxon>
        <taxon>Cinchona</taxon>
    </lineage>
</organism>
<comment type="caution">
    <text evidence="1">The sequence shown here is derived from an EMBL/GenBank/DDBJ whole genome shotgun (WGS) entry which is preliminary data.</text>
</comment>
<keyword evidence="2" id="KW-1185">Reference proteome</keyword>